<feature type="transmembrane region" description="Helical" evidence="7">
    <location>
        <begin position="152"/>
        <end position="169"/>
    </location>
</feature>
<dbReference type="Pfam" id="PF00664">
    <property type="entry name" value="ABC_membrane"/>
    <property type="match status" value="1"/>
</dbReference>
<gene>
    <name evidence="10" type="ORF">NCTC6180_01862</name>
</gene>
<organism evidence="10 11">
    <name type="scientific">Streptococcus equi subsp. zooepidemicus</name>
    <dbReference type="NCBI Taxonomy" id="40041"/>
    <lineage>
        <taxon>Bacteria</taxon>
        <taxon>Bacillati</taxon>
        <taxon>Bacillota</taxon>
        <taxon>Bacilli</taxon>
        <taxon>Lactobacillales</taxon>
        <taxon>Streptococcaceae</taxon>
        <taxon>Streptococcus</taxon>
    </lineage>
</organism>
<comment type="subcellular location">
    <subcellularLocation>
        <location evidence="1">Cell membrane</location>
        <topology evidence="1">Multi-pass membrane protein</topology>
    </subcellularLocation>
</comment>
<name>A0A7Z9D1S3_STRSZ</name>
<keyword evidence="3" id="KW-0547">Nucleotide-binding</keyword>
<dbReference type="GO" id="GO:0005886">
    <property type="term" value="C:plasma membrane"/>
    <property type="evidence" value="ECO:0007669"/>
    <property type="project" value="UniProtKB-SubCell"/>
</dbReference>
<feature type="transmembrane region" description="Helical" evidence="7">
    <location>
        <begin position="125"/>
        <end position="146"/>
    </location>
</feature>
<keyword evidence="5 7" id="KW-1133">Transmembrane helix</keyword>
<keyword evidence="2 7" id="KW-0812">Transmembrane</keyword>
<evidence type="ECO:0000256" key="6">
    <source>
        <dbReference type="ARBA" id="ARBA00023136"/>
    </source>
</evidence>
<dbReference type="GO" id="GO:0016887">
    <property type="term" value="F:ATP hydrolysis activity"/>
    <property type="evidence" value="ECO:0007669"/>
    <property type="project" value="InterPro"/>
</dbReference>
<evidence type="ECO:0000256" key="2">
    <source>
        <dbReference type="ARBA" id="ARBA00022692"/>
    </source>
</evidence>
<protein>
    <submittedName>
        <fullName evidence="10">ABC transporter ATP-binding protein/permease</fullName>
    </submittedName>
</protein>
<feature type="transmembrane region" description="Helical" evidence="7">
    <location>
        <begin position="235"/>
        <end position="258"/>
    </location>
</feature>
<dbReference type="AlphaFoldDB" id="A0A7Z9D1S3"/>
<dbReference type="CDD" id="cd03228">
    <property type="entry name" value="ABCC_MRP_Like"/>
    <property type="match status" value="1"/>
</dbReference>
<accession>A0A7Z9D1S3</accession>
<dbReference type="PANTHER" id="PTHR24221">
    <property type="entry name" value="ATP-BINDING CASSETTE SUB-FAMILY B"/>
    <property type="match status" value="1"/>
</dbReference>
<evidence type="ECO:0000256" key="4">
    <source>
        <dbReference type="ARBA" id="ARBA00022840"/>
    </source>
</evidence>
<evidence type="ECO:0000259" key="8">
    <source>
        <dbReference type="PROSITE" id="PS50893"/>
    </source>
</evidence>
<dbReference type="PROSITE" id="PS50893">
    <property type="entry name" value="ABC_TRANSPORTER_2"/>
    <property type="match status" value="1"/>
</dbReference>
<dbReference type="InterPro" id="IPR003593">
    <property type="entry name" value="AAA+_ATPase"/>
</dbReference>
<dbReference type="InterPro" id="IPR036640">
    <property type="entry name" value="ABC1_TM_sf"/>
</dbReference>
<dbReference type="GO" id="GO:0140359">
    <property type="term" value="F:ABC-type transporter activity"/>
    <property type="evidence" value="ECO:0007669"/>
    <property type="project" value="InterPro"/>
</dbReference>
<dbReference type="GO" id="GO:0005524">
    <property type="term" value="F:ATP binding"/>
    <property type="evidence" value="ECO:0007669"/>
    <property type="project" value="UniProtKB-KW"/>
</dbReference>
<feature type="transmembrane region" description="Helical" evidence="7">
    <location>
        <begin position="12"/>
        <end position="31"/>
    </location>
</feature>
<evidence type="ECO:0000256" key="5">
    <source>
        <dbReference type="ARBA" id="ARBA00022989"/>
    </source>
</evidence>
<dbReference type="EMBL" id="LR134317">
    <property type="protein sequence ID" value="VEF09299.1"/>
    <property type="molecule type" value="Genomic_DNA"/>
</dbReference>
<feature type="domain" description="ABC transmembrane type-1" evidence="9">
    <location>
        <begin position="13"/>
        <end position="286"/>
    </location>
</feature>
<dbReference type="InterPro" id="IPR039421">
    <property type="entry name" value="Type_1_exporter"/>
</dbReference>
<proteinExistence type="predicted"/>
<evidence type="ECO:0000259" key="9">
    <source>
        <dbReference type="PROSITE" id="PS50929"/>
    </source>
</evidence>
<dbReference type="SMART" id="SM00382">
    <property type="entry name" value="AAA"/>
    <property type="match status" value="1"/>
</dbReference>
<dbReference type="Gene3D" id="1.20.1560.10">
    <property type="entry name" value="ABC transporter type 1, transmembrane domain"/>
    <property type="match status" value="1"/>
</dbReference>
<sequence>MKEIVRSHRLLYVIVAFFSVISAFLMTLFSIQLGKILDSISNSSSELLFQIVVCVCTIMAWFIMIWSYSYFKSYYVKKVILDLKERLFIGYLLREFNEIDTCDRYNSDFLNNVTKNIDIIQENLLVPRVAVIVDLASMVTSVVAIVLIEWRLALVFLLLSIVTVFLSQIPGKLMSKATRYYSEKSNHYLAEMTSFIEGFEQIKLLNIQKWIQKIEQNTTLEFEDSRQKYQYRKDLASNTGMFLSFFSQVACMVAGIFFVRNNLLTVGLLVASIQLLNGVFGPLQSFLYNKNLIKSTGTILTSIQEVLDKTNFVNGYIENKTFYEGDISSISINNLTYQVENRKIFTNFSFEFKKGNTYAIIGPSGVGKTTLAKLILNYYPKHLYDGEIRIDGRNIAEINSESLYKKIAFVQKNDFLVEGNVSDNIKLDGSLNLTDKLKDSLGFDETFLNKKLFRVQSLISEGEKQRIDLARFLNRRYSIYIFDEPTSSLDPARSKAILDYILSIKNAIIIVITHNQDIKTLEQFDEVICL</sequence>
<dbReference type="PANTHER" id="PTHR24221:SF654">
    <property type="entry name" value="ATP-BINDING CASSETTE SUB-FAMILY B MEMBER 6"/>
    <property type="match status" value="1"/>
</dbReference>
<dbReference type="Gene3D" id="3.40.50.300">
    <property type="entry name" value="P-loop containing nucleotide triphosphate hydrolases"/>
    <property type="match status" value="1"/>
</dbReference>
<dbReference type="InterPro" id="IPR003439">
    <property type="entry name" value="ABC_transporter-like_ATP-bd"/>
</dbReference>
<reference evidence="10 11" key="1">
    <citation type="submission" date="2018-12" db="EMBL/GenBank/DDBJ databases">
        <authorList>
            <consortium name="Pathogen Informatics"/>
        </authorList>
    </citation>
    <scope>NUCLEOTIDE SEQUENCE [LARGE SCALE GENOMIC DNA]</scope>
    <source>
        <strain evidence="10 11">NCTC6180</strain>
    </source>
</reference>
<evidence type="ECO:0000313" key="10">
    <source>
        <dbReference type="EMBL" id="VEF09299.1"/>
    </source>
</evidence>
<feature type="domain" description="ABC transporter" evidence="8">
    <location>
        <begin position="330"/>
        <end position="530"/>
    </location>
</feature>
<dbReference type="GO" id="GO:0034040">
    <property type="term" value="F:ATPase-coupled lipid transmembrane transporter activity"/>
    <property type="evidence" value="ECO:0007669"/>
    <property type="project" value="TreeGrafter"/>
</dbReference>
<dbReference type="SUPFAM" id="SSF90123">
    <property type="entry name" value="ABC transporter transmembrane region"/>
    <property type="match status" value="1"/>
</dbReference>
<dbReference type="InterPro" id="IPR027417">
    <property type="entry name" value="P-loop_NTPase"/>
</dbReference>
<keyword evidence="6 7" id="KW-0472">Membrane</keyword>
<feature type="transmembrane region" description="Helical" evidence="7">
    <location>
        <begin position="47"/>
        <end position="68"/>
    </location>
</feature>
<dbReference type="Pfam" id="PF00005">
    <property type="entry name" value="ABC_tran"/>
    <property type="match status" value="1"/>
</dbReference>
<dbReference type="RefSeq" id="WP_154804242.1">
    <property type="nucleotide sequence ID" value="NZ_LR134317.1"/>
</dbReference>
<evidence type="ECO:0000313" key="11">
    <source>
        <dbReference type="Proteomes" id="UP000269903"/>
    </source>
</evidence>
<evidence type="ECO:0000256" key="3">
    <source>
        <dbReference type="ARBA" id="ARBA00022741"/>
    </source>
</evidence>
<evidence type="ECO:0000256" key="7">
    <source>
        <dbReference type="SAM" id="Phobius"/>
    </source>
</evidence>
<dbReference type="PROSITE" id="PS50929">
    <property type="entry name" value="ABC_TM1F"/>
    <property type="match status" value="1"/>
</dbReference>
<evidence type="ECO:0000256" key="1">
    <source>
        <dbReference type="ARBA" id="ARBA00004651"/>
    </source>
</evidence>
<keyword evidence="4 10" id="KW-0067">ATP-binding</keyword>
<dbReference type="Proteomes" id="UP000269903">
    <property type="component" value="Chromosome"/>
</dbReference>
<dbReference type="SUPFAM" id="SSF52540">
    <property type="entry name" value="P-loop containing nucleoside triphosphate hydrolases"/>
    <property type="match status" value="1"/>
</dbReference>
<dbReference type="InterPro" id="IPR011527">
    <property type="entry name" value="ABC1_TM_dom"/>
</dbReference>